<dbReference type="Gene3D" id="1.10.260.40">
    <property type="entry name" value="lambda repressor-like DNA-binding domains"/>
    <property type="match status" value="1"/>
</dbReference>
<keyword evidence="4" id="KW-0804">Transcription</keyword>
<dbReference type="PANTHER" id="PTHR30146">
    <property type="entry name" value="LACI-RELATED TRANSCRIPTIONAL REPRESSOR"/>
    <property type="match status" value="1"/>
</dbReference>
<dbReference type="Gene3D" id="3.40.50.2300">
    <property type="match status" value="2"/>
</dbReference>
<dbReference type="PRINTS" id="PR00036">
    <property type="entry name" value="HTHLACI"/>
</dbReference>
<dbReference type="SUPFAM" id="SSF47413">
    <property type="entry name" value="lambda repressor-like DNA-binding domains"/>
    <property type="match status" value="1"/>
</dbReference>
<dbReference type="PROSITE" id="PS50932">
    <property type="entry name" value="HTH_LACI_2"/>
    <property type="match status" value="1"/>
</dbReference>
<evidence type="ECO:0000313" key="8">
    <source>
        <dbReference type="Proteomes" id="UP000051936"/>
    </source>
</evidence>
<dbReference type="OrthoDB" id="7170131at2"/>
<dbReference type="CDD" id="cd01392">
    <property type="entry name" value="HTH_LacI"/>
    <property type="match status" value="1"/>
</dbReference>
<dbReference type="InterPro" id="IPR028082">
    <property type="entry name" value="Peripla_BP_I"/>
</dbReference>
<feature type="domain" description="HTH lacI-type" evidence="5">
    <location>
        <begin position="2"/>
        <end position="56"/>
    </location>
</feature>
<evidence type="ECO:0000313" key="7">
    <source>
        <dbReference type="EMBL" id="KRQ01056.1"/>
    </source>
</evidence>
<dbReference type="InterPro" id="IPR000843">
    <property type="entry name" value="HTH_LacI"/>
</dbReference>
<dbReference type="Pfam" id="PF13377">
    <property type="entry name" value="Peripla_BP_3"/>
    <property type="match status" value="1"/>
</dbReference>
<dbReference type="SMART" id="SM00354">
    <property type="entry name" value="HTH_LACI"/>
    <property type="match status" value="1"/>
</dbReference>
<sequence length="333" mass="35792">MATIADVARKAGVSVSTVSHVVNGTRRVAPDTARAVEAAIASLSYRPNIMARSLKAASTRSVGIAISSISNPYFSDIICAIETECARLGMMVFLSDTEDDPDRELEVVMALHQRRVDGIILAPSPDPDRRALAYLRDVGLPCVLVDRMPDPTFDQVGINNREAMRNLVARVAAHGHRRIGYVGGNPGFATTLARIAGYREGLAGAGGAIDERLLVTGSATTNSAMQAAERLLDLDQPPTALVGGNNLATIGIMKAIHRRGLRVPKDISIVGFDDFEWADCFEPRLTLVAQPCAEIGRRAAFLLMERIAAPQGARRSIQLDAVIIERESCGRPK</sequence>
<evidence type="ECO:0000256" key="4">
    <source>
        <dbReference type="ARBA" id="ARBA00023163"/>
    </source>
</evidence>
<dbReference type="AlphaFoldDB" id="A0A0R3CTI9"/>
<dbReference type="InterPro" id="IPR010982">
    <property type="entry name" value="Lambda_DNA-bd_dom_sf"/>
</dbReference>
<protein>
    <submittedName>
        <fullName evidence="7">LacI family transcriptional regulator</fullName>
    </submittedName>
</protein>
<dbReference type="Pfam" id="PF00356">
    <property type="entry name" value="LacI"/>
    <property type="match status" value="1"/>
</dbReference>
<name>A0A0R3CTI9_9BRAD</name>
<dbReference type="InterPro" id="IPR001387">
    <property type="entry name" value="Cro/C1-type_HTH"/>
</dbReference>
<dbReference type="STRING" id="989370.AOQ71_39440"/>
<accession>A0A0R3CTI9</accession>
<dbReference type="RefSeq" id="WP_057758720.1">
    <property type="nucleotide sequence ID" value="NZ_LJYG01000112.1"/>
</dbReference>
<dbReference type="SUPFAM" id="SSF53822">
    <property type="entry name" value="Periplasmic binding protein-like I"/>
    <property type="match status" value="1"/>
</dbReference>
<dbReference type="Proteomes" id="UP000051936">
    <property type="component" value="Unassembled WGS sequence"/>
</dbReference>
<organism evidence="7 8">
    <name type="scientific">Bradyrhizobium manausense</name>
    <dbReference type="NCBI Taxonomy" id="989370"/>
    <lineage>
        <taxon>Bacteria</taxon>
        <taxon>Pseudomonadati</taxon>
        <taxon>Pseudomonadota</taxon>
        <taxon>Alphaproteobacteria</taxon>
        <taxon>Hyphomicrobiales</taxon>
        <taxon>Nitrobacteraceae</taxon>
        <taxon>Bradyrhizobium</taxon>
    </lineage>
</organism>
<dbReference type="GO" id="GO:0003700">
    <property type="term" value="F:DNA-binding transcription factor activity"/>
    <property type="evidence" value="ECO:0007669"/>
    <property type="project" value="TreeGrafter"/>
</dbReference>
<keyword evidence="2" id="KW-0805">Transcription regulation</keyword>
<proteinExistence type="predicted"/>
<dbReference type="PANTHER" id="PTHR30146:SF148">
    <property type="entry name" value="HTH-TYPE TRANSCRIPTIONAL REPRESSOR PURR-RELATED"/>
    <property type="match status" value="1"/>
</dbReference>
<evidence type="ECO:0000256" key="3">
    <source>
        <dbReference type="ARBA" id="ARBA00023125"/>
    </source>
</evidence>
<dbReference type="EMBL" id="LJYG01000112">
    <property type="protein sequence ID" value="KRQ01056.1"/>
    <property type="molecule type" value="Genomic_DNA"/>
</dbReference>
<evidence type="ECO:0000259" key="6">
    <source>
        <dbReference type="PROSITE" id="PS50943"/>
    </source>
</evidence>
<keyword evidence="3" id="KW-0238">DNA-binding</keyword>
<evidence type="ECO:0000259" key="5">
    <source>
        <dbReference type="PROSITE" id="PS50932"/>
    </source>
</evidence>
<dbReference type="GO" id="GO:0000976">
    <property type="term" value="F:transcription cis-regulatory region binding"/>
    <property type="evidence" value="ECO:0007669"/>
    <property type="project" value="TreeGrafter"/>
</dbReference>
<evidence type="ECO:0000256" key="1">
    <source>
        <dbReference type="ARBA" id="ARBA00022491"/>
    </source>
</evidence>
<dbReference type="InterPro" id="IPR046335">
    <property type="entry name" value="LacI/GalR-like_sensor"/>
</dbReference>
<gene>
    <name evidence="7" type="ORF">AOQ71_39440</name>
</gene>
<keyword evidence="8" id="KW-1185">Reference proteome</keyword>
<dbReference type="CDD" id="cd06267">
    <property type="entry name" value="PBP1_LacI_sugar_binding-like"/>
    <property type="match status" value="1"/>
</dbReference>
<dbReference type="PROSITE" id="PS00356">
    <property type="entry name" value="HTH_LACI_1"/>
    <property type="match status" value="1"/>
</dbReference>
<dbReference type="PROSITE" id="PS50943">
    <property type="entry name" value="HTH_CROC1"/>
    <property type="match status" value="1"/>
</dbReference>
<evidence type="ECO:0000256" key="2">
    <source>
        <dbReference type="ARBA" id="ARBA00023015"/>
    </source>
</evidence>
<comment type="caution">
    <text evidence="7">The sequence shown here is derived from an EMBL/GenBank/DDBJ whole genome shotgun (WGS) entry which is preliminary data.</text>
</comment>
<reference evidence="7 8" key="1">
    <citation type="submission" date="2015-09" db="EMBL/GenBank/DDBJ databases">
        <title>Draft Genome Sequence of Bradyrhizobium manausense Strain BR 3351T, a Novel Symbiotic Nitrogen-Fixing Alphaproteobacterium Isolated from Brazilian Amazon Rain Forest.</title>
        <authorList>
            <person name="De Araujo J.L."/>
            <person name="Zilli J.E."/>
        </authorList>
    </citation>
    <scope>NUCLEOTIDE SEQUENCE [LARGE SCALE GENOMIC DNA]</scope>
    <source>
        <strain evidence="7 8">BR3351</strain>
    </source>
</reference>
<keyword evidence="1" id="KW-0678">Repressor</keyword>
<feature type="domain" description="HTH cro/C1-type" evidence="6">
    <location>
        <begin position="3"/>
        <end position="46"/>
    </location>
</feature>